<feature type="compositionally biased region" description="Basic and acidic residues" evidence="1">
    <location>
        <begin position="227"/>
        <end position="258"/>
    </location>
</feature>
<dbReference type="EMBL" id="LT629791">
    <property type="protein sequence ID" value="SDU50417.1"/>
    <property type="molecule type" value="Genomic_DNA"/>
</dbReference>
<evidence type="ECO:0000256" key="2">
    <source>
        <dbReference type="SAM" id="Phobius"/>
    </source>
</evidence>
<protein>
    <recommendedName>
        <fullName evidence="5">Capsular polysaccharide biosynthesis protein</fullName>
    </recommendedName>
</protein>
<evidence type="ECO:0008006" key="5">
    <source>
        <dbReference type="Google" id="ProtNLM"/>
    </source>
</evidence>
<dbReference type="OrthoDB" id="3695950at2"/>
<feature type="compositionally biased region" description="Basic and acidic residues" evidence="1">
    <location>
        <begin position="205"/>
        <end position="218"/>
    </location>
</feature>
<dbReference type="STRING" id="419479.SAMN04488563_2223"/>
<proteinExistence type="predicted"/>
<keyword evidence="2" id="KW-0472">Membrane</keyword>
<keyword evidence="2" id="KW-0812">Transmembrane</keyword>
<feature type="transmembrane region" description="Helical" evidence="2">
    <location>
        <begin position="168"/>
        <end position="195"/>
    </location>
</feature>
<organism evidence="3 4">
    <name type="scientific">Jiangella alkaliphila</name>
    <dbReference type="NCBI Taxonomy" id="419479"/>
    <lineage>
        <taxon>Bacteria</taxon>
        <taxon>Bacillati</taxon>
        <taxon>Actinomycetota</taxon>
        <taxon>Actinomycetes</taxon>
        <taxon>Jiangellales</taxon>
        <taxon>Jiangellaceae</taxon>
        <taxon>Jiangella</taxon>
    </lineage>
</organism>
<evidence type="ECO:0000313" key="3">
    <source>
        <dbReference type="EMBL" id="SDU50417.1"/>
    </source>
</evidence>
<accession>A0A1H2J1S0</accession>
<gene>
    <name evidence="3" type="ORF">SAMN04488563_2223</name>
</gene>
<sequence>MILSDLLNALLRRWYVVLVGVAGTALLCFLVAARMAPTYESTATATLVPGESTIAQRGNPLMYLDGLILARDVLVRSLGSDDVREPILAEFPGADFAADADPTTSGPMILVQSTAPTPELAGAVLTRVLDELPVRLEVLQDEVESPDADRISVLRLAGPAAPETVNTAIIRAIAAVAGAGVVATLLVTGLVDGVIGGRRQRRSSRGRDRAGPKAKAEAPHAPVHPLEPPERPETAAREAPESQRENSSPHRSGPENRNDLQPARNAPEV</sequence>
<dbReference type="RefSeq" id="WP_046769384.1">
    <property type="nucleotide sequence ID" value="NZ_KQ061232.1"/>
</dbReference>
<reference evidence="4" key="1">
    <citation type="submission" date="2016-10" db="EMBL/GenBank/DDBJ databases">
        <authorList>
            <person name="Varghese N."/>
            <person name="Submissions S."/>
        </authorList>
    </citation>
    <scope>NUCLEOTIDE SEQUENCE [LARGE SCALE GENOMIC DNA]</scope>
    <source>
        <strain evidence="4">DSM 45079</strain>
    </source>
</reference>
<keyword evidence="2" id="KW-1133">Transmembrane helix</keyword>
<dbReference type="Proteomes" id="UP000182977">
    <property type="component" value="Chromosome I"/>
</dbReference>
<feature type="transmembrane region" description="Helical" evidence="2">
    <location>
        <begin position="12"/>
        <end position="33"/>
    </location>
</feature>
<feature type="region of interest" description="Disordered" evidence="1">
    <location>
        <begin position="197"/>
        <end position="269"/>
    </location>
</feature>
<name>A0A1H2J1S0_9ACTN</name>
<evidence type="ECO:0000313" key="4">
    <source>
        <dbReference type="Proteomes" id="UP000182977"/>
    </source>
</evidence>
<dbReference type="AlphaFoldDB" id="A0A1H2J1S0"/>
<evidence type="ECO:0000256" key="1">
    <source>
        <dbReference type="SAM" id="MobiDB-lite"/>
    </source>
</evidence>
<keyword evidence="4" id="KW-1185">Reference proteome</keyword>